<proteinExistence type="predicted"/>
<sequence>MACRCGLQILNWECALIIAMGLESRRAFFSDRPLYYSFRGPTIERLLCCRLILLRVREHPLPNHLTLKDTIGMSIPYRTTYTKSEGTQASNCNIGLETLMRRTHSIITYTRPRLPVPRTSTPPIYGAPAATPASALIAKAPETSSSARKKLEPIPASVFAISPSGNGWRRKKELGEIVLAR</sequence>
<name>A0ACB6QU25_9PLEO</name>
<accession>A0ACB6QU25</accession>
<dbReference type="Proteomes" id="UP000799755">
    <property type="component" value="Unassembled WGS sequence"/>
</dbReference>
<organism evidence="1 2">
    <name type="scientific">Lindgomyces ingoldianus</name>
    <dbReference type="NCBI Taxonomy" id="673940"/>
    <lineage>
        <taxon>Eukaryota</taxon>
        <taxon>Fungi</taxon>
        <taxon>Dikarya</taxon>
        <taxon>Ascomycota</taxon>
        <taxon>Pezizomycotina</taxon>
        <taxon>Dothideomycetes</taxon>
        <taxon>Pleosporomycetidae</taxon>
        <taxon>Pleosporales</taxon>
        <taxon>Lindgomycetaceae</taxon>
        <taxon>Lindgomyces</taxon>
    </lineage>
</organism>
<keyword evidence="2" id="KW-1185">Reference proteome</keyword>
<comment type="caution">
    <text evidence="1">The sequence shown here is derived from an EMBL/GenBank/DDBJ whole genome shotgun (WGS) entry which is preliminary data.</text>
</comment>
<evidence type="ECO:0000313" key="1">
    <source>
        <dbReference type="EMBL" id="KAF2469797.1"/>
    </source>
</evidence>
<evidence type="ECO:0000313" key="2">
    <source>
        <dbReference type="Proteomes" id="UP000799755"/>
    </source>
</evidence>
<reference evidence="1" key="1">
    <citation type="journal article" date="2020" name="Stud. Mycol.">
        <title>101 Dothideomycetes genomes: a test case for predicting lifestyles and emergence of pathogens.</title>
        <authorList>
            <person name="Haridas S."/>
            <person name="Albert R."/>
            <person name="Binder M."/>
            <person name="Bloem J."/>
            <person name="Labutti K."/>
            <person name="Salamov A."/>
            <person name="Andreopoulos B."/>
            <person name="Baker S."/>
            <person name="Barry K."/>
            <person name="Bills G."/>
            <person name="Bluhm B."/>
            <person name="Cannon C."/>
            <person name="Castanera R."/>
            <person name="Culley D."/>
            <person name="Daum C."/>
            <person name="Ezra D."/>
            <person name="Gonzalez J."/>
            <person name="Henrissat B."/>
            <person name="Kuo A."/>
            <person name="Liang C."/>
            <person name="Lipzen A."/>
            <person name="Lutzoni F."/>
            <person name="Magnuson J."/>
            <person name="Mondo S."/>
            <person name="Nolan M."/>
            <person name="Ohm R."/>
            <person name="Pangilinan J."/>
            <person name="Park H.-J."/>
            <person name="Ramirez L."/>
            <person name="Alfaro M."/>
            <person name="Sun H."/>
            <person name="Tritt A."/>
            <person name="Yoshinaga Y."/>
            <person name="Zwiers L.-H."/>
            <person name="Turgeon B."/>
            <person name="Goodwin S."/>
            <person name="Spatafora J."/>
            <person name="Crous P."/>
            <person name="Grigoriev I."/>
        </authorList>
    </citation>
    <scope>NUCLEOTIDE SEQUENCE</scope>
    <source>
        <strain evidence="1">ATCC 200398</strain>
    </source>
</reference>
<gene>
    <name evidence="1" type="ORF">BDR25DRAFT_394166</name>
</gene>
<dbReference type="EMBL" id="MU003510">
    <property type="protein sequence ID" value="KAF2469797.1"/>
    <property type="molecule type" value="Genomic_DNA"/>
</dbReference>
<protein>
    <submittedName>
        <fullName evidence="1">Uncharacterized protein</fullName>
    </submittedName>
</protein>